<sequence length="644" mass="72120">MEDQPQLSQGFFQTFLDEKVPADFQPILQVLETRPIGSSSAMGGYPPQGQQMRARLSDSLYSYSGCVIPQTVTRRFQDDGLSTHNGIIQVTSWKRIDGGKLCFFQVLDYTLYSLDFPVIGNPQPHSGNPADFRRVVQPQKGPDTQQTAAESVALWRGTQVKDEPENAWGGGGSAKRGRGSSPSDQRQPLRKRQPDAGAQMARMGVTPIEVINPYINRWRICGVVSGKDASIKDLTSPRGSFRVFSFNVTDSKGVAIRIAAFGEQADKFFPIVENANAYYISGAGGPRSVRAANKRFNSTGHDYELVLDRDSEVVYCEEQIEVPEVKLKPISLKDLPNHVNECVDVQAIVDRVGEIAQVTSRKDMRQLDKRDIFLLDSTGTEVCLTLWNEEAVAFHATTGTVLGIRGAIVKEFNAGFSVSTTSSTSLLFNPEGKKSENLCLWYREYRPDANIKSLSIGSASDTQANFERDFRMIGIIRRDGVSRDNDKGEYFSIKAMVITVKSDQAIYQACPQQGCKKKVSMEGNQYRCEKCANTFDTYKNIMMLQVELADFSGETWATIFEDKAEALLGVKADQMAQWQREDPARFDSAFNVIRFHEFLFRVGVKYEMYNDKSRLKWTVFSIQPVPLAKCKAFFEQSVQKLEGI</sequence>
<comment type="caution">
    <text evidence="15">The sequence shown here is derived from an EMBL/GenBank/DDBJ whole genome shotgun (WGS) entry which is preliminary data.</text>
</comment>
<keyword evidence="8 11" id="KW-0539">Nucleus</keyword>
<feature type="region of interest" description="Disordered" evidence="12">
    <location>
        <begin position="125"/>
        <end position="199"/>
    </location>
</feature>
<evidence type="ECO:0000259" key="14">
    <source>
        <dbReference type="Pfam" id="PF16900"/>
    </source>
</evidence>
<comment type="subunit">
    <text evidence="10 11">Component of the heterotrimeric canonical replication protein A complex (RPA).</text>
</comment>
<keyword evidence="7 11" id="KW-0238">DNA-binding</keyword>
<dbReference type="FunFam" id="2.40.50.140:FF:000090">
    <property type="entry name" value="Replication protein A subunit"/>
    <property type="match status" value="1"/>
</dbReference>
<evidence type="ECO:0000313" key="15">
    <source>
        <dbReference type="EMBL" id="KAL3081344.1"/>
    </source>
</evidence>
<dbReference type="Pfam" id="PF08646">
    <property type="entry name" value="Rep_fac-A_C"/>
    <property type="match status" value="1"/>
</dbReference>
<dbReference type="AlphaFoldDB" id="A0ABD2IMQ4"/>
<evidence type="ECO:0000256" key="4">
    <source>
        <dbReference type="ARBA" id="ARBA00022723"/>
    </source>
</evidence>
<feature type="domain" description="Replication protein A OB" evidence="14">
    <location>
        <begin position="339"/>
        <end position="428"/>
    </location>
</feature>
<dbReference type="PANTHER" id="PTHR47165:SF4">
    <property type="entry name" value="OS03G0429900 PROTEIN"/>
    <property type="match status" value="1"/>
</dbReference>
<feature type="domain" description="Replication factor A C-terminal" evidence="13">
    <location>
        <begin position="490"/>
        <end position="628"/>
    </location>
</feature>
<keyword evidence="5 11" id="KW-0863">Zinc-finger</keyword>
<dbReference type="InterPro" id="IPR047192">
    <property type="entry name" value="Euk_RPA1_DBD_C"/>
</dbReference>
<organism evidence="15 16">
    <name type="scientific">Heterodera trifolii</name>
    <dbReference type="NCBI Taxonomy" id="157864"/>
    <lineage>
        <taxon>Eukaryota</taxon>
        <taxon>Metazoa</taxon>
        <taxon>Ecdysozoa</taxon>
        <taxon>Nematoda</taxon>
        <taxon>Chromadorea</taxon>
        <taxon>Rhabditida</taxon>
        <taxon>Tylenchina</taxon>
        <taxon>Tylenchomorpha</taxon>
        <taxon>Tylenchoidea</taxon>
        <taxon>Heteroderidae</taxon>
        <taxon>Heteroderinae</taxon>
        <taxon>Heterodera</taxon>
    </lineage>
</organism>
<proteinExistence type="inferred from homology"/>
<dbReference type="Proteomes" id="UP001620626">
    <property type="component" value="Unassembled WGS sequence"/>
</dbReference>
<evidence type="ECO:0000256" key="7">
    <source>
        <dbReference type="ARBA" id="ARBA00023125"/>
    </source>
</evidence>
<dbReference type="InterPro" id="IPR012340">
    <property type="entry name" value="NA-bd_OB-fold"/>
</dbReference>
<dbReference type="SUPFAM" id="SSF50249">
    <property type="entry name" value="Nucleic acid-binding proteins"/>
    <property type="match status" value="3"/>
</dbReference>
<evidence type="ECO:0000256" key="1">
    <source>
        <dbReference type="ARBA" id="ARBA00004123"/>
    </source>
</evidence>
<evidence type="ECO:0000256" key="2">
    <source>
        <dbReference type="ARBA" id="ARBA00005690"/>
    </source>
</evidence>
<dbReference type="GO" id="GO:0006260">
    <property type="term" value="P:DNA replication"/>
    <property type="evidence" value="ECO:0007669"/>
    <property type="project" value="UniProtKB-KW"/>
</dbReference>
<comment type="subcellular location">
    <subcellularLocation>
        <location evidence="1 11">Nucleus</location>
    </subcellularLocation>
</comment>
<evidence type="ECO:0000256" key="9">
    <source>
        <dbReference type="ARBA" id="ARBA00058595"/>
    </source>
</evidence>
<dbReference type="GO" id="GO:0005634">
    <property type="term" value="C:nucleus"/>
    <property type="evidence" value="ECO:0007669"/>
    <property type="project" value="UniProtKB-SubCell"/>
</dbReference>
<dbReference type="GO" id="GO:0003677">
    <property type="term" value="F:DNA binding"/>
    <property type="evidence" value="ECO:0007669"/>
    <property type="project" value="UniProtKB-KW"/>
</dbReference>
<evidence type="ECO:0000256" key="3">
    <source>
        <dbReference type="ARBA" id="ARBA00022705"/>
    </source>
</evidence>
<evidence type="ECO:0000256" key="8">
    <source>
        <dbReference type="ARBA" id="ARBA00023242"/>
    </source>
</evidence>
<accession>A0ABD2IMQ4</accession>
<dbReference type="CDD" id="cd04476">
    <property type="entry name" value="RPA1_DBD_C"/>
    <property type="match status" value="1"/>
</dbReference>
<dbReference type="InterPro" id="IPR013955">
    <property type="entry name" value="Rep_factor-A_C"/>
</dbReference>
<evidence type="ECO:0000256" key="10">
    <source>
        <dbReference type="ARBA" id="ARBA00062035"/>
    </source>
</evidence>
<evidence type="ECO:0000256" key="5">
    <source>
        <dbReference type="ARBA" id="ARBA00022771"/>
    </source>
</evidence>
<evidence type="ECO:0000256" key="12">
    <source>
        <dbReference type="SAM" id="MobiDB-lite"/>
    </source>
</evidence>
<dbReference type="Pfam" id="PF16900">
    <property type="entry name" value="REPA_OB_2"/>
    <property type="match status" value="1"/>
</dbReference>
<dbReference type="FunFam" id="2.40.50.140:FF:000041">
    <property type="entry name" value="Replication protein A subunit"/>
    <property type="match status" value="1"/>
</dbReference>
<reference evidence="15 16" key="1">
    <citation type="submission" date="2024-10" db="EMBL/GenBank/DDBJ databases">
        <authorList>
            <person name="Kim D."/>
        </authorList>
    </citation>
    <scope>NUCLEOTIDE SEQUENCE [LARGE SCALE GENOMIC DNA]</scope>
    <source>
        <strain evidence="15">BH-2024</strain>
    </source>
</reference>
<keyword evidence="3 11" id="KW-0235">DNA replication</keyword>
<keyword evidence="6 11" id="KW-0862">Zinc</keyword>
<dbReference type="Gene3D" id="2.40.50.140">
    <property type="entry name" value="Nucleic acid-binding proteins"/>
    <property type="match status" value="4"/>
</dbReference>
<dbReference type="InterPro" id="IPR004591">
    <property type="entry name" value="Rfa1"/>
</dbReference>
<dbReference type="GO" id="GO:0008270">
    <property type="term" value="F:zinc ion binding"/>
    <property type="evidence" value="ECO:0007669"/>
    <property type="project" value="UniProtKB-KW"/>
</dbReference>
<evidence type="ECO:0000313" key="16">
    <source>
        <dbReference type="Proteomes" id="UP001620626"/>
    </source>
</evidence>
<evidence type="ECO:0000256" key="6">
    <source>
        <dbReference type="ARBA" id="ARBA00022833"/>
    </source>
</evidence>
<evidence type="ECO:0000256" key="11">
    <source>
        <dbReference type="RuleBase" id="RU364130"/>
    </source>
</evidence>
<dbReference type="EMBL" id="JBICBT010001137">
    <property type="protein sequence ID" value="KAL3081344.1"/>
    <property type="molecule type" value="Genomic_DNA"/>
</dbReference>
<dbReference type="PANTHER" id="PTHR47165">
    <property type="entry name" value="OS03G0429900 PROTEIN"/>
    <property type="match status" value="1"/>
</dbReference>
<comment type="function">
    <text evidence="9 11">As part of the heterotrimeric replication protein A complex (RPA/RP-A), binds and stabilizes single-stranded DNA intermediates, that form during DNA replication or upon DNA stress. It prevents their reannealing and in parallel, recruits and activates different proteins and complexes involved in DNA metabolism. Thereby, it plays an essential role both in DNA replication and the cellular response to DNA damage.</text>
</comment>
<dbReference type="InterPro" id="IPR031657">
    <property type="entry name" value="REPA_OB_2"/>
</dbReference>
<protein>
    <recommendedName>
        <fullName evidence="11">Replication protein A subunit</fullName>
    </recommendedName>
</protein>
<dbReference type="CDD" id="cd04474">
    <property type="entry name" value="RPA1_DBD_A"/>
    <property type="match status" value="1"/>
</dbReference>
<comment type="similarity">
    <text evidence="2 11">Belongs to the replication factor A protein 1 family.</text>
</comment>
<name>A0ABD2IMQ4_9BILA</name>
<keyword evidence="16" id="KW-1185">Reference proteome</keyword>
<dbReference type="NCBIfam" id="TIGR00617">
    <property type="entry name" value="rpa1"/>
    <property type="match status" value="1"/>
</dbReference>
<dbReference type="CDD" id="cd04475">
    <property type="entry name" value="RPA1_DBD_B"/>
    <property type="match status" value="1"/>
</dbReference>
<evidence type="ECO:0000259" key="13">
    <source>
        <dbReference type="Pfam" id="PF08646"/>
    </source>
</evidence>
<dbReference type="FunFam" id="2.40.50.140:FF:000064">
    <property type="entry name" value="Replication protein A subunit"/>
    <property type="match status" value="1"/>
</dbReference>
<keyword evidence="4 11" id="KW-0479">Metal-binding</keyword>
<gene>
    <name evidence="15" type="ORF">niasHT_039821</name>
</gene>